<proteinExistence type="predicted"/>
<name>A0ABP6U757_9ACTN</name>
<protein>
    <submittedName>
        <fullName evidence="4">Glycosyltransferase</fullName>
    </submittedName>
</protein>
<evidence type="ECO:0000256" key="1">
    <source>
        <dbReference type="ARBA" id="ARBA00022679"/>
    </source>
</evidence>
<dbReference type="PANTHER" id="PTHR48050">
    <property type="entry name" value="STEROL 3-BETA-GLUCOSYLTRANSFERASE"/>
    <property type="match status" value="1"/>
</dbReference>
<dbReference type="Pfam" id="PF06722">
    <property type="entry name" value="EryCIII-like_C"/>
    <property type="match status" value="1"/>
</dbReference>
<dbReference type="EMBL" id="BAAAXF010000074">
    <property type="protein sequence ID" value="GAA3503264.1"/>
    <property type="molecule type" value="Genomic_DNA"/>
</dbReference>
<dbReference type="InterPro" id="IPR002213">
    <property type="entry name" value="UDP_glucos_trans"/>
</dbReference>
<dbReference type="Gene3D" id="3.40.50.2000">
    <property type="entry name" value="Glycogen Phosphorylase B"/>
    <property type="match status" value="2"/>
</dbReference>
<dbReference type="CDD" id="cd03784">
    <property type="entry name" value="GT1_Gtf-like"/>
    <property type="match status" value="1"/>
</dbReference>
<evidence type="ECO:0000313" key="5">
    <source>
        <dbReference type="Proteomes" id="UP001501455"/>
    </source>
</evidence>
<dbReference type="Proteomes" id="UP001501455">
    <property type="component" value="Unassembled WGS sequence"/>
</dbReference>
<organism evidence="4 5">
    <name type="scientific">Streptomyces prasinosporus</name>
    <dbReference type="NCBI Taxonomy" id="68256"/>
    <lineage>
        <taxon>Bacteria</taxon>
        <taxon>Bacillati</taxon>
        <taxon>Actinomycetota</taxon>
        <taxon>Actinomycetes</taxon>
        <taxon>Kitasatosporales</taxon>
        <taxon>Streptomycetaceae</taxon>
        <taxon>Streptomyces</taxon>
        <taxon>Streptomyces albogriseolus group</taxon>
    </lineage>
</organism>
<feature type="domain" description="Glycosyltransferase family 28 N-terminal" evidence="2">
    <location>
        <begin position="3"/>
        <end position="133"/>
    </location>
</feature>
<accession>A0ABP6U757</accession>
<dbReference type="PANTHER" id="PTHR48050:SF13">
    <property type="entry name" value="STEROL 3-BETA-GLUCOSYLTRANSFERASE UGT80A2"/>
    <property type="match status" value="1"/>
</dbReference>
<dbReference type="InterPro" id="IPR004276">
    <property type="entry name" value="GlycoTrans_28_N"/>
</dbReference>
<comment type="caution">
    <text evidence="4">The sequence shown here is derived from an EMBL/GenBank/DDBJ whole genome shotgun (WGS) entry which is preliminary data.</text>
</comment>
<keyword evidence="1" id="KW-0808">Transferase</keyword>
<dbReference type="SUPFAM" id="SSF53756">
    <property type="entry name" value="UDP-Glycosyltransferase/glycogen phosphorylase"/>
    <property type="match status" value="1"/>
</dbReference>
<evidence type="ECO:0000313" key="4">
    <source>
        <dbReference type="EMBL" id="GAA3503264.1"/>
    </source>
</evidence>
<keyword evidence="5" id="KW-1185">Reference proteome</keyword>
<dbReference type="RefSeq" id="WP_345584012.1">
    <property type="nucleotide sequence ID" value="NZ_BAAAXF010000074.1"/>
</dbReference>
<evidence type="ECO:0000259" key="2">
    <source>
        <dbReference type="Pfam" id="PF03033"/>
    </source>
</evidence>
<evidence type="ECO:0000259" key="3">
    <source>
        <dbReference type="Pfam" id="PF06722"/>
    </source>
</evidence>
<feature type="domain" description="Erythromycin biosynthesis protein CIII-like C-terminal" evidence="3">
    <location>
        <begin position="297"/>
        <end position="379"/>
    </location>
</feature>
<dbReference type="Pfam" id="PF03033">
    <property type="entry name" value="Glyco_transf_28"/>
    <property type="match status" value="1"/>
</dbReference>
<dbReference type="InterPro" id="IPR050426">
    <property type="entry name" value="Glycosyltransferase_28"/>
</dbReference>
<sequence length="430" mass="45210">MRVLLMAYGSRGDVEPLVAVAVQLQDLGVDVRMCTPPDFADLFDSVGLPLAPIGEPMRPFVKGVLTGKTQAPAEGLPARAAAMTATTYEAVVAAAEGCDVVLATGLLPAAAGARTAAEHLGIPYVFVAYFPAYLPSPHHPPFERPGRPFPPGVTDNRTLWDLDTETMNVLFGTGLNTLRASIGLPPVGRFRDHVLTDRPWLATDPVLSPWQEPTDVGVVQTGAWFRTDDRPLPADVEAFLHAGEPPVYVGFGSMPMRDADEVARAAVEAVRAQGRRVLLSRGWADLTVADGQDDCCVIGEVNHHALFRRVAAVVHHGGAGTTTTAALAGAPQVVIPQLADQPYWAGRVADLGIGAAHDGPNPTVESLSAALGVALAPGTRARAAVVAGTIRTDGATVAAKLLLDEVGGERCPTRPGEGLRVMRKQDRTAL</sequence>
<reference evidence="5" key="1">
    <citation type="journal article" date="2019" name="Int. J. Syst. Evol. Microbiol.">
        <title>The Global Catalogue of Microorganisms (GCM) 10K type strain sequencing project: providing services to taxonomists for standard genome sequencing and annotation.</title>
        <authorList>
            <consortium name="The Broad Institute Genomics Platform"/>
            <consortium name="The Broad Institute Genome Sequencing Center for Infectious Disease"/>
            <person name="Wu L."/>
            <person name="Ma J."/>
        </authorList>
    </citation>
    <scope>NUCLEOTIDE SEQUENCE [LARGE SCALE GENOMIC DNA]</scope>
    <source>
        <strain evidence="5">JCM 4816</strain>
    </source>
</reference>
<gene>
    <name evidence="4" type="ORF">GCM10019016_103740</name>
</gene>
<dbReference type="InterPro" id="IPR010610">
    <property type="entry name" value="EryCIII-like_C"/>
</dbReference>